<keyword evidence="3" id="KW-0809">Transit peptide</keyword>
<dbReference type="GeneID" id="110983398"/>
<keyword evidence="5" id="KW-0496">Mitochondrion</keyword>
<dbReference type="InterPro" id="IPR021137">
    <property type="entry name" value="Ribosomal_bL35-like"/>
</dbReference>
<dbReference type="InterPro" id="IPR019338">
    <property type="entry name" value="Ribosomal_bL35m"/>
</dbReference>
<evidence type="ECO:0000256" key="1">
    <source>
        <dbReference type="ARBA" id="ARBA00004173"/>
    </source>
</evidence>
<protein>
    <recommendedName>
        <fullName evidence="7">Large ribosomal subunit protein bL35m</fullName>
    </recommendedName>
    <alternativeName>
        <fullName evidence="8">39S ribosomal protein L35, mitochondrial</fullName>
    </alternativeName>
</protein>
<keyword evidence="6" id="KW-0687">Ribonucleoprotein</keyword>
<evidence type="ECO:0000256" key="3">
    <source>
        <dbReference type="ARBA" id="ARBA00022946"/>
    </source>
</evidence>
<evidence type="ECO:0000256" key="4">
    <source>
        <dbReference type="ARBA" id="ARBA00022980"/>
    </source>
</evidence>
<dbReference type="GO" id="GO:1990904">
    <property type="term" value="C:ribonucleoprotein complex"/>
    <property type="evidence" value="ECO:0007669"/>
    <property type="project" value="UniProtKB-KW"/>
</dbReference>
<evidence type="ECO:0000256" key="6">
    <source>
        <dbReference type="ARBA" id="ARBA00023274"/>
    </source>
</evidence>
<dbReference type="PANTHER" id="PTHR15909:SF0">
    <property type="entry name" value="LARGE RIBOSOMAL SUBUNIT PROTEIN BL35M"/>
    <property type="match status" value="1"/>
</dbReference>
<evidence type="ECO:0000256" key="7">
    <source>
        <dbReference type="ARBA" id="ARBA00035273"/>
    </source>
</evidence>
<evidence type="ECO:0000256" key="2">
    <source>
        <dbReference type="ARBA" id="ARBA00006598"/>
    </source>
</evidence>
<reference evidence="10" key="1">
    <citation type="submission" date="2025-08" db="UniProtKB">
        <authorList>
            <consortium name="RefSeq"/>
        </authorList>
    </citation>
    <scope>IDENTIFICATION</scope>
</reference>
<comment type="subcellular location">
    <subcellularLocation>
        <location evidence="1">Mitochondrion</location>
    </subcellularLocation>
</comment>
<evidence type="ECO:0000256" key="5">
    <source>
        <dbReference type="ARBA" id="ARBA00023128"/>
    </source>
</evidence>
<gene>
    <name evidence="10" type="primary">LOC110983398</name>
</gene>
<dbReference type="AlphaFoldDB" id="A0A8B7Z045"/>
<dbReference type="GO" id="GO:0005739">
    <property type="term" value="C:mitochondrion"/>
    <property type="evidence" value="ECO:0007669"/>
    <property type="project" value="UniProtKB-SubCell"/>
</dbReference>
<evidence type="ECO:0000313" key="9">
    <source>
        <dbReference type="Proteomes" id="UP000694845"/>
    </source>
</evidence>
<evidence type="ECO:0000313" key="10">
    <source>
        <dbReference type="RefSeq" id="XP_022098332.1"/>
    </source>
</evidence>
<proteinExistence type="inferred from homology"/>
<dbReference type="KEGG" id="aplc:110983398"/>
<keyword evidence="4" id="KW-0689">Ribosomal protein</keyword>
<dbReference type="PANTHER" id="PTHR15909">
    <property type="entry name" value="39S RIBOSOMAL PROTEIN L35, MITOCHONDRIAL"/>
    <property type="match status" value="1"/>
</dbReference>
<dbReference type="GO" id="GO:0005840">
    <property type="term" value="C:ribosome"/>
    <property type="evidence" value="ECO:0007669"/>
    <property type="project" value="UniProtKB-KW"/>
</dbReference>
<comment type="similarity">
    <text evidence="2">Belongs to the bacterial ribosomal protein bL35 family.</text>
</comment>
<dbReference type="RefSeq" id="XP_022098332.1">
    <property type="nucleotide sequence ID" value="XM_022242640.1"/>
</dbReference>
<organism evidence="9 10">
    <name type="scientific">Acanthaster planci</name>
    <name type="common">Crown-of-thorns starfish</name>
    <dbReference type="NCBI Taxonomy" id="133434"/>
    <lineage>
        <taxon>Eukaryota</taxon>
        <taxon>Metazoa</taxon>
        <taxon>Echinodermata</taxon>
        <taxon>Eleutherozoa</taxon>
        <taxon>Asterozoa</taxon>
        <taxon>Asteroidea</taxon>
        <taxon>Valvatacea</taxon>
        <taxon>Valvatida</taxon>
        <taxon>Acanthasteridae</taxon>
        <taxon>Acanthaster</taxon>
    </lineage>
</organism>
<dbReference type="Pfam" id="PF01632">
    <property type="entry name" value="Ribosomal_L35p"/>
    <property type="match status" value="1"/>
</dbReference>
<accession>A0A8B7Z045</accession>
<dbReference type="Proteomes" id="UP000694845">
    <property type="component" value="Unplaced"/>
</dbReference>
<dbReference type="GO" id="GO:0003735">
    <property type="term" value="F:structural constituent of ribosome"/>
    <property type="evidence" value="ECO:0007669"/>
    <property type="project" value="InterPro"/>
</dbReference>
<keyword evidence="9" id="KW-1185">Reference proteome</keyword>
<sequence length="225" mass="26224">MAAPMRNFFSFAQKAATRVCCSQIRLNTQSVVTRLSITSNLYTQGRLDRAARPELRTVFHSFGKSALSTGVSSQTRLYSLLTGSCCDVGTNKGILCQRLMLSSGDLCPQHQPSRTVVRYSRNKGKKKSVRAVLARFYRFSNGLWLRTIAGRNKKRWKKSPARRRRNKWHVFCNKTQSKMLDRMVTSYWKQRRYFPDDPLEPFQDRNYKGLKFYPGNYTLRKREDL</sequence>
<dbReference type="OMA" id="KWHVFCS"/>
<dbReference type="OrthoDB" id="5847109at2759"/>
<dbReference type="InterPro" id="IPR037229">
    <property type="entry name" value="Ribosomal_bL35_sf"/>
</dbReference>
<name>A0A8B7Z045_ACAPL</name>
<evidence type="ECO:0000256" key="8">
    <source>
        <dbReference type="ARBA" id="ARBA00035418"/>
    </source>
</evidence>
<dbReference type="SUPFAM" id="SSF143034">
    <property type="entry name" value="L35p-like"/>
    <property type="match status" value="1"/>
</dbReference>
<dbReference type="GO" id="GO:0006412">
    <property type="term" value="P:translation"/>
    <property type="evidence" value="ECO:0007669"/>
    <property type="project" value="InterPro"/>
</dbReference>